<comment type="subcellular location">
    <subcellularLocation>
        <location evidence="1">Host cytoplasmic vesicle membrane</location>
        <topology evidence="1">Peripheral membrane protein</topology>
        <orientation evidence="1">Cytoplasmic side</orientation>
    </subcellularLocation>
    <subcellularLocation>
        <location evidence="2">Virion</location>
    </subcellularLocation>
</comment>
<evidence type="ECO:0000256" key="3">
    <source>
        <dbReference type="ARBA" id="ARBA00006029"/>
    </source>
</evidence>
<dbReference type="InterPro" id="IPR001205">
    <property type="entry name" value="RNA-dir_pol_C"/>
</dbReference>
<keyword evidence="15" id="KW-1143">T=pseudo3 icosahedral capsid protein</keyword>
<keyword evidence="5" id="KW-0813">Transport</keyword>
<dbReference type="InterPro" id="IPR033703">
    <property type="entry name" value="Rhv-like"/>
</dbReference>
<evidence type="ECO:0000256" key="13">
    <source>
        <dbReference type="ARBA" id="ARBA00022679"/>
    </source>
</evidence>
<dbReference type="Gene3D" id="3.30.70.270">
    <property type="match status" value="1"/>
</dbReference>
<evidence type="ECO:0000256" key="1">
    <source>
        <dbReference type="ARBA" id="ARBA00004295"/>
    </source>
</evidence>
<dbReference type="InterPro" id="IPR043128">
    <property type="entry name" value="Rev_trsase/Diguanyl_cyclase"/>
</dbReference>
<evidence type="ECO:0000256" key="4">
    <source>
        <dbReference type="ARBA" id="ARBA00020107"/>
    </source>
</evidence>
<dbReference type="GO" id="GO:0046718">
    <property type="term" value="P:symbiont entry into host cell"/>
    <property type="evidence" value="ECO:0007669"/>
    <property type="project" value="UniProtKB-KW"/>
</dbReference>
<dbReference type="InterPro" id="IPR043502">
    <property type="entry name" value="DNA/RNA_pol_sf"/>
</dbReference>
<evidence type="ECO:0000256" key="21">
    <source>
        <dbReference type="ARBA" id="ARBA00022840"/>
    </source>
</evidence>
<evidence type="ECO:0000256" key="2">
    <source>
        <dbReference type="ARBA" id="ARBA00004328"/>
    </source>
</evidence>
<dbReference type="InterPro" id="IPR009003">
    <property type="entry name" value="Peptidase_S1_PA"/>
</dbReference>
<dbReference type="GO" id="GO:0039618">
    <property type="term" value="C:T=pseudo3 icosahedral viral capsid"/>
    <property type="evidence" value="ECO:0007669"/>
    <property type="project" value="UniProtKB-KW"/>
</dbReference>
<name>A0A2P1GN28_9PICO</name>
<dbReference type="CDD" id="cd00205">
    <property type="entry name" value="rhv_like"/>
    <property type="match status" value="2"/>
</dbReference>
<evidence type="ECO:0000256" key="28">
    <source>
        <dbReference type="ARBA" id="ARBA00023200"/>
    </source>
</evidence>
<dbReference type="GO" id="GO:0005198">
    <property type="term" value="F:structural molecule activity"/>
    <property type="evidence" value="ECO:0007669"/>
    <property type="project" value="InterPro"/>
</dbReference>
<dbReference type="Pfam" id="PF00910">
    <property type="entry name" value="RNA_helicase"/>
    <property type="match status" value="1"/>
</dbReference>
<dbReference type="InterPro" id="IPR001676">
    <property type="entry name" value="Picornavirus_capsid"/>
</dbReference>
<reference evidence="35 36" key="1">
    <citation type="journal article" date="2018" name="Nature">
        <title>The evolutionary history of vertebrate RNA viruses.</title>
        <authorList>
            <person name="Shi M."/>
            <person name="Lin X.D."/>
            <person name="Chen X."/>
            <person name="Tian J.H."/>
            <person name="Chen L.J."/>
            <person name="Li K."/>
            <person name="Wang W."/>
            <person name="Eden J.S."/>
            <person name="Shen J.J."/>
            <person name="Liu L."/>
            <person name="Holmes E.C."/>
            <person name="Zhang Y.Z."/>
        </authorList>
    </citation>
    <scope>NUCLEOTIDE SEQUENCE [LARGE SCALE GENOMIC DNA]</scope>
    <source>
        <strain evidence="35 36">LXMC375591</strain>
    </source>
</reference>
<dbReference type="GO" id="GO:0006508">
    <property type="term" value="P:proteolysis"/>
    <property type="evidence" value="ECO:0007669"/>
    <property type="project" value="UniProtKB-KW"/>
</dbReference>
<sequence length="2382" mass="262799">MDAFSKVSDVAEKVLGGVGAITHAVGMSNEDTELTGVSDRTSQLSAGQFLSVSQQSVTPESYGRLQYQRTQAAFDVPGSLSTQASRFFTVGIISWTTADNLFGELLRLDFPAALNQPKFSVFGNLNYHTYARFTLEIQVQMNPTSFQQGGLICYAVPTPAVENISVSAATTLPGVLLNCNVNNTGTFRVTFVHTRNLCRLHVVDGEEATPPVWSVLVRVWSPLRVATGTSGGVGVRILARMADLELHGLRPAAQMLPTFVIRPGQGVLNLANNEGSQPTHDLSLGSEDFPFDATMAGGMEVRNMSVQCQAPCFYRMLTYTTSQEMQGLVAWWQVNVRLEPMKYGGTTQPTNLTALSQYYRFWRGDIVFMFQVFATKFHAGRLMISFIPGRKTAPSYEQALSSSVEVFDIDGINTTARFTVPYMSTRMYMPVDEATGVLSVWVQNSLTCPITVSQAVDIVITQSAGRSFSFFAPTWELTAQMNQDTPTVEPVPTTPTTAPPPALATTEVTGVTTIEDPHLRMANNAGTFPEVQPGKRTHTINHMDLHQLLGRMHYYNEYVVEQPGAFTFQVPLNLSTMNGPLRGLLRLAFMVRGPLKVALEFDTVDVKDAQSTEGTAMVSFFPTGTIIQTDLIRQTAVGFAKLDLSKVSSLCLRVPWYTDLSAISSWSGDVQFGTMLVSGITEQNLNLRVHIGILSETQLLFPMPVQYGSEYVVKTPAQKGKIWVACDESTKSVVRYKRSHPSIKDALFWGLTKEVEVEEDGEVYTIEEPFEVIEPPTSDMWAHGAAGEDEAVEEDPSLPIASLLSWRIENTPRFRHFAVYVGNGKIVHFVPVVDDDFKWMMQNKGVVLMDDLPVDKPIRHEGVSPYPEITVQACVGALGEERQYTLNQANCEHWARVQTMLPSPGQVGRVERAALIAVGGIVAAGALAMVAHSSTDVSFDIIDVDEDERIGSLHSTDGEKEKVPPERPPPPKLKEEVTKEQSVEKGRNIFQKAKDKIKNRDDGHKEKKRPFILNPLKSIDRTCSSIEDGVGEVTSGLKKTTQNVDKLLENANNLLSEEGPLVKNLKKSIRGVAAKVAKVILEGTSFACSIAAAVLSEDSTVKALIIGSIAARLASLGVDKAAGMAEKLAALKEEYEAHGPLDSEVTPQLSNIMEALWKSTMGAEYVGHGSFADAMKGVVFTSGFLLSAERLVEFVISCVKGIKKWISPNRYEDMAAAMCGRAHKVLLPLLSEAQMAIISKPAGKAARKKRIFKLKEYHYRLLLWQRWLAISEDKKYVNLRALVSTRLALLQKVIVESDERFASFMRTEPTVTYLHGKKGSGKTLLSLYIASAVCKEDGVDPDDGIYTKPVGADYYDGYEQQHVMIVDDIGQGTDGKDWAEFCQLVSGAQMRLNMAHLDTKGVTFDTAHIIASSNTPVPRPASVNTHEAIWRRLENQFRVEPHSDYCKTDGTLDIKKAQNDSALMDLSCLVITRTRIHSNGTSFDDGKVTALEVLQEALATRSGKVFVSDKLQKQINYWGHASDEICEHAGVEISVNSIEEYRTFQKILTKTELDDSAFKDHFKYISFVKAMAKSINDEDWTELKSVQAYGTTEEEVAEELNRKVNWKNMSNHVTKKIAAVGIITMLLSAVGVSAALYFGLKKPDTEATRAYEHASGQKDVPKVGTDIEYVTQQQSGNSHSNTAGTVRKNVCRQGTVSSGIAVWTGHAVFLFGNTCVCVKHCVRGEDFILSVDGITKAWKMNDICVRPLREKECDLVIVTVHGIRDFRDISGSFYSQDDEGKIPGSQAVMYGPMIGMCVKPINSIRVQREVSYTSPDGPITTGPVASGVGTGAHGDCGNPWVSTNTGLQCKVLGVHVAGSSVEVSCMLLSQQEIEILKQASGHSRILSVAPFVSKIRMSTKTSLRPSAIHSFVPCPKQPSVLGYWDRRSNGDPVGAFLNKFRAPLKNPPSDWMACEDHTKNMVGRLRSLATLHGEHVPLTTTQVVSGIYGMEGLDMKTSPGYPWNERGVRKRDLILEEDGRYILVPELKKEVDDLVDWVLDPEDGCQPDVKYTCYLKDELLADAKVATGRTRWICAAPVQVVIAWKKLVGFAIAQMHLERPWLADSVGCAVGIDPETQWGAVASELSPWQIVCIDYSNFDGSLQGWQIESAVRVMCHVAGLNDIVAMKLAKLVTDVKMIAGEYIYVVRGSLPSGCPSTSLIGSLVNYMMVSFSLKHMTGLMYSTQHEWMNVVTYGDDVLLALEDAVMSVIDTTRLCRLLNETFGVEATSATDKNKPPEKVDLKDATFLKRGFRQCGQSCMYWHPTMDKVTIMQMLAWVRKNTTLADNVKTAARFMMHHGKEEYDGFVDFVKTCVENSGVPEKWKIYSVLDSYDDSHDSWMFQQ</sequence>
<keyword evidence="21" id="KW-0067">ATP-binding</keyword>
<evidence type="ECO:0000256" key="11">
    <source>
        <dbReference type="ARBA" id="ARBA00022581"/>
    </source>
</evidence>
<keyword evidence="12" id="KW-0645">Protease</keyword>
<evidence type="ECO:0000256" key="17">
    <source>
        <dbReference type="ARBA" id="ARBA00022801"/>
    </source>
</evidence>
<dbReference type="Proteomes" id="UP000501140">
    <property type="component" value="Segment"/>
</dbReference>
<dbReference type="SUPFAM" id="SSF56672">
    <property type="entry name" value="DNA/RNA polymerases"/>
    <property type="match status" value="1"/>
</dbReference>
<accession>A0A2P1GN28</accession>
<dbReference type="PROSITE" id="PS51874">
    <property type="entry name" value="PCV_3C_PRO"/>
    <property type="match status" value="1"/>
</dbReference>
<dbReference type="GO" id="GO:0044162">
    <property type="term" value="C:host cell cytoplasmic vesicle membrane"/>
    <property type="evidence" value="ECO:0007669"/>
    <property type="project" value="UniProtKB-SubCell"/>
</dbReference>
<dbReference type="Pfam" id="PF00073">
    <property type="entry name" value="Rhv"/>
    <property type="match status" value="2"/>
</dbReference>
<evidence type="ECO:0000256" key="15">
    <source>
        <dbReference type="ARBA" id="ARBA00022706"/>
    </source>
</evidence>
<dbReference type="InterPro" id="IPR044067">
    <property type="entry name" value="PCV_3C_PRO"/>
</dbReference>
<evidence type="ECO:0000256" key="14">
    <source>
        <dbReference type="ARBA" id="ARBA00022695"/>
    </source>
</evidence>
<evidence type="ECO:0000256" key="5">
    <source>
        <dbReference type="ARBA" id="ARBA00022448"/>
    </source>
</evidence>
<evidence type="ECO:0000256" key="9">
    <source>
        <dbReference type="ARBA" id="ARBA00022553"/>
    </source>
</evidence>
<evidence type="ECO:0000256" key="18">
    <source>
        <dbReference type="ARBA" id="ARBA00022804"/>
    </source>
</evidence>
<keyword evidence="11" id="KW-0945">Host-virus interaction</keyword>
<evidence type="ECO:0000256" key="19">
    <source>
        <dbReference type="ARBA" id="ARBA00022806"/>
    </source>
</evidence>
<dbReference type="InterPro" id="IPR004004">
    <property type="entry name" value="Helic/Pol/Pept_Calicivir-typ"/>
</dbReference>
<evidence type="ECO:0000256" key="6">
    <source>
        <dbReference type="ARBA" id="ARBA00022484"/>
    </source>
</evidence>
<evidence type="ECO:0000256" key="10">
    <source>
        <dbReference type="ARBA" id="ARBA00022561"/>
    </source>
</evidence>
<evidence type="ECO:0000256" key="8">
    <source>
        <dbReference type="ARBA" id="ARBA00022520"/>
    </source>
</evidence>
<evidence type="ECO:0000256" key="27">
    <source>
        <dbReference type="ARBA" id="ARBA00023136"/>
    </source>
</evidence>
<evidence type="ECO:0000256" key="23">
    <source>
        <dbReference type="ARBA" id="ARBA00022870"/>
    </source>
</evidence>
<keyword evidence="17" id="KW-0378">Hydrolase</keyword>
<dbReference type="GO" id="GO:0003968">
    <property type="term" value="F:RNA-directed RNA polymerase activity"/>
    <property type="evidence" value="ECO:0007669"/>
    <property type="project" value="UniProtKB-KW"/>
</dbReference>
<evidence type="ECO:0000256" key="7">
    <source>
        <dbReference type="ARBA" id="ARBA00022488"/>
    </source>
</evidence>
<proteinExistence type="inferred from homology"/>
<keyword evidence="23" id="KW-1043">Host membrane</keyword>
<dbReference type="GO" id="GO:0006351">
    <property type="term" value="P:DNA-templated transcription"/>
    <property type="evidence" value="ECO:0007669"/>
    <property type="project" value="InterPro"/>
</dbReference>
<keyword evidence="20" id="KW-0788">Thiol protease</keyword>
<feature type="domain" description="SF3 helicase" evidence="33">
    <location>
        <begin position="1291"/>
        <end position="1452"/>
    </location>
</feature>
<dbReference type="GO" id="GO:0005524">
    <property type="term" value="F:ATP binding"/>
    <property type="evidence" value="ECO:0007669"/>
    <property type="project" value="UniProtKB-KW"/>
</dbReference>
<dbReference type="SUPFAM" id="SSF50494">
    <property type="entry name" value="Trypsin-like serine proteases"/>
    <property type="match status" value="1"/>
</dbReference>
<dbReference type="InterPro" id="IPR029053">
    <property type="entry name" value="Viral_coat"/>
</dbReference>
<evidence type="ECO:0000256" key="29">
    <source>
        <dbReference type="ARBA" id="ARBA00023296"/>
    </source>
</evidence>
<dbReference type="KEGG" id="vg:80533876"/>
<dbReference type="GeneID" id="80533876"/>
<keyword evidence="28" id="KW-1035">Host cytoplasm</keyword>
<evidence type="ECO:0000256" key="20">
    <source>
        <dbReference type="ARBA" id="ARBA00022807"/>
    </source>
</evidence>
<keyword evidence="19" id="KW-0347">Helicase</keyword>
<dbReference type="GO" id="GO:0015267">
    <property type="term" value="F:channel activity"/>
    <property type="evidence" value="ECO:0007669"/>
    <property type="project" value="UniProtKB-KW"/>
</dbReference>
<dbReference type="Gene3D" id="2.60.120.20">
    <property type="match status" value="4"/>
</dbReference>
<dbReference type="GO" id="GO:0003723">
    <property type="term" value="F:RNA binding"/>
    <property type="evidence" value="ECO:0007669"/>
    <property type="project" value="InterPro"/>
</dbReference>
<dbReference type="Pfam" id="PF00680">
    <property type="entry name" value="RdRP_1"/>
    <property type="match status" value="1"/>
</dbReference>
<evidence type="ECO:0000256" key="12">
    <source>
        <dbReference type="ARBA" id="ARBA00022670"/>
    </source>
</evidence>
<dbReference type="InterPro" id="IPR007094">
    <property type="entry name" value="RNA-dir_pol_PSvirus"/>
</dbReference>
<keyword evidence="30" id="KW-0407">Ion channel</keyword>
<dbReference type="GO" id="GO:0039694">
    <property type="term" value="P:viral RNA genome replication"/>
    <property type="evidence" value="ECO:0007669"/>
    <property type="project" value="InterPro"/>
</dbReference>
<dbReference type="RefSeq" id="YP_010796395.1">
    <property type="nucleotide sequence ID" value="NC_076015.1"/>
</dbReference>
<dbReference type="PROSITE" id="PS50507">
    <property type="entry name" value="RDRP_SSRNA_POS"/>
    <property type="match status" value="1"/>
</dbReference>
<keyword evidence="13" id="KW-0808">Transferase</keyword>
<feature type="compositionally biased region" description="Basic and acidic residues" evidence="31">
    <location>
        <begin position="972"/>
        <end position="983"/>
    </location>
</feature>
<keyword evidence="7" id="KW-1036">Host cytoplasmic vesicle</keyword>
<feature type="region of interest" description="Disordered" evidence="31">
    <location>
        <begin position="952"/>
        <end position="983"/>
    </location>
</feature>
<evidence type="ECO:0000256" key="31">
    <source>
        <dbReference type="SAM" id="MobiDB-lite"/>
    </source>
</evidence>
<evidence type="ECO:0000259" key="34">
    <source>
        <dbReference type="PROSITE" id="PS51874"/>
    </source>
</evidence>
<keyword evidence="25" id="KW-1182">Viral ion channel</keyword>
<evidence type="ECO:0000259" key="33">
    <source>
        <dbReference type="PROSITE" id="PS51218"/>
    </source>
</evidence>
<evidence type="ECO:0000256" key="26">
    <source>
        <dbReference type="ARBA" id="ARBA00023065"/>
    </source>
</evidence>
<organism evidence="35 36">
    <name type="scientific">fipivirus D1</name>
    <dbReference type="NCBI Taxonomy" id="2870402"/>
    <lineage>
        <taxon>Viruses</taxon>
        <taxon>Riboviria</taxon>
        <taxon>Orthornavirae</taxon>
        <taxon>Pisuviricota</taxon>
        <taxon>Pisoniviricetes</taxon>
        <taxon>Picornavirales</taxon>
        <taxon>Picornaviridae</taxon>
        <taxon>Heptrevirinae</taxon>
        <taxon>Fipivirus</taxon>
        <taxon>Fipivirus demackeri</taxon>
        <taxon>Fipivirus D</taxon>
    </lineage>
</organism>
<dbReference type="GO" id="GO:0003724">
    <property type="term" value="F:RNA helicase activity"/>
    <property type="evidence" value="ECO:0007669"/>
    <property type="project" value="InterPro"/>
</dbReference>
<dbReference type="Pfam" id="PF12944">
    <property type="entry name" value="HAV_VP"/>
    <property type="match status" value="1"/>
</dbReference>
<dbReference type="InterPro" id="IPR014759">
    <property type="entry name" value="Helicase_SF3_ssRNA_vir"/>
</dbReference>
<dbReference type="PRINTS" id="PR00918">
    <property type="entry name" value="CALICVIRUSNS"/>
</dbReference>
<dbReference type="EMBL" id="MG600075">
    <property type="protein sequence ID" value="AVM87407.1"/>
    <property type="molecule type" value="Genomic_RNA"/>
</dbReference>
<dbReference type="InterPro" id="IPR024354">
    <property type="entry name" value="Hepatitis_A_VP1-2A"/>
</dbReference>
<keyword evidence="9" id="KW-0597">Phosphoprotein</keyword>
<feature type="domain" description="Peptidase C3" evidence="34">
    <location>
        <begin position="1676"/>
        <end position="1873"/>
    </location>
</feature>
<keyword evidence="14" id="KW-0548">Nucleotidyltransferase</keyword>
<dbReference type="PROSITE" id="PS51218">
    <property type="entry name" value="SF3_HELICASE_2"/>
    <property type="match status" value="1"/>
</dbReference>
<keyword evidence="26" id="KW-0406">Ion transport</keyword>
<dbReference type="Gene3D" id="3.90.1720.10">
    <property type="entry name" value="endopeptidase domain like (from Nostoc punctiforme)"/>
    <property type="match status" value="1"/>
</dbReference>
<evidence type="ECO:0000256" key="16">
    <source>
        <dbReference type="ARBA" id="ARBA00022741"/>
    </source>
</evidence>
<evidence type="ECO:0000256" key="30">
    <source>
        <dbReference type="ARBA" id="ARBA00023303"/>
    </source>
</evidence>
<dbReference type="SUPFAM" id="SSF88633">
    <property type="entry name" value="Positive stranded ssRNA viruses"/>
    <property type="match status" value="3"/>
</dbReference>
<dbReference type="InterPro" id="IPR043504">
    <property type="entry name" value="Peptidase_S1_PA_chymotrypsin"/>
</dbReference>
<evidence type="ECO:0000256" key="22">
    <source>
        <dbReference type="ARBA" id="ARBA00022844"/>
    </source>
</evidence>
<keyword evidence="27" id="KW-0472">Membrane</keyword>
<keyword evidence="22" id="KW-0946">Virion</keyword>
<keyword evidence="36" id="KW-1185">Reference proteome</keyword>
<keyword evidence="8" id="KW-0191">Covalent protein-RNA linkage</keyword>
<evidence type="ECO:0000256" key="24">
    <source>
        <dbReference type="ARBA" id="ARBA00022953"/>
    </source>
</evidence>
<protein>
    <recommendedName>
        <fullName evidence="4">Genome polyprotein</fullName>
    </recommendedName>
</protein>
<evidence type="ECO:0000313" key="35">
    <source>
        <dbReference type="EMBL" id="AVM87407.1"/>
    </source>
</evidence>
<keyword evidence="18" id="KW-1161">Viral attachment to host cell</keyword>
<dbReference type="CDD" id="cd23229">
    <property type="entry name" value="Fipivirus_RdRp"/>
    <property type="match status" value="1"/>
</dbReference>
<dbReference type="GO" id="GO:0004197">
    <property type="term" value="F:cysteine-type endopeptidase activity"/>
    <property type="evidence" value="ECO:0007669"/>
    <property type="project" value="InterPro"/>
</dbReference>
<evidence type="ECO:0000313" key="36">
    <source>
        <dbReference type="Proteomes" id="UP000501140"/>
    </source>
</evidence>
<feature type="domain" description="RdRp catalytic" evidence="32">
    <location>
        <begin position="2128"/>
        <end position="2249"/>
    </location>
</feature>
<keyword evidence="16" id="KW-0547">Nucleotide-binding</keyword>
<feature type="compositionally biased region" description="Basic and acidic residues" evidence="31">
    <location>
        <begin position="956"/>
        <end position="965"/>
    </location>
</feature>
<dbReference type="Gene3D" id="1.20.960.20">
    <property type="match status" value="1"/>
</dbReference>
<dbReference type="GO" id="GO:0019062">
    <property type="term" value="P:virion attachment to host cell"/>
    <property type="evidence" value="ECO:0007669"/>
    <property type="project" value="UniProtKB-KW"/>
</dbReference>
<dbReference type="InterPro" id="IPR000605">
    <property type="entry name" value="Helicase_SF3_ssDNA/RNA_vir"/>
</dbReference>
<keyword evidence="24" id="KW-0693">Viral RNA replication</keyword>
<evidence type="ECO:0000259" key="32">
    <source>
        <dbReference type="PROSITE" id="PS50507"/>
    </source>
</evidence>
<dbReference type="Gene3D" id="2.40.10.10">
    <property type="entry name" value="Trypsin-like serine proteases"/>
    <property type="match status" value="1"/>
</dbReference>
<comment type="similarity">
    <text evidence="3">Belongs to the picornaviridae polyprotein family.</text>
</comment>
<keyword evidence="29" id="KW-1160">Virus entry into host cell</keyword>
<dbReference type="Gene3D" id="3.40.50.300">
    <property type="entry name" value="P-loop containing nucleotide triphosphate hydrolases"/>
    <property type="match status" value="1"/>
</dbReference>
<keyword evidence="6" id="KW-0696">RNA-directed RNA polymerase</keyword>
<evidence type="ECO:0000256" key="25">
    <source>
        <dbReference type="ARBA" id="ARBA00023039"/>
    </source>
</evidence>
<keyword evidence="10" id="KW-0167">Capsid protein</keyword>
<dbReference type="GO" id="GO:0034220">
    <property type="term" value="P:monoatomic ion transmembrane transport"/>
    <property type="evidence" value="ECO:0007669"/>
    <property type="project" value="UniProtKB-KW"/>
</dbReference>
<dbReference type="InterPro" id="IPR027417">
    <property type="entry name" value="P-loop_NTPase"/>
</dbReference>